<dbReference type="KEGG" id="moj:D7D94_06295"/>
<proteinExistence type="inferred from homology"/>
<dbReference type="PANTHER" id="PTHR11092:SF0">
    <property type="entry name" value="EPIMERASE FAMILY PROTEIN SDR39U1"/>
    <property type="match status" value="1"/>
</dbReference>
<dbReference type="OrthoDB" id="9801773at2"/>
<dbReference type="Proteomes" id="UP000422989">
    <property type="component" value="Chromosome"/>
</dbReference>
<dbReference type="Gene3D" id="3.40.50.720">
    <property type="entry name" value="NAD(P)-binding Rossmann-like Domain"/>
    <property type="match status" value="1"/>
</dbReference>
<dbReference type="InterPro" id="IPR001509">
    <property type="entry name" value="Epimerase_deHydtase"/>
</dbReference>
<dbReference type="SUPFAM" id="SSF51735">
    <property type="entry name" value="NAD(P)-binding Rossmann-fold domains"/>
    <property type="match status" value="1"/>
</dbReference>
<evidence type="ECO:0000256" key="1">
    <source>
        <dbReference type="ARBA" id="ARBA00009353"/>
    </source>
</evidence>
<dbReference type="InterPro" id="IPR010099">
    <property type="entry name" value="SDR39U1"/>
</dbReference>
<evidence type="ECO:0000313" key="5">
    <source>
        <dbReference type="Proteomes" id="UP000422989"/>
    </source>
</evidence>
<evidence type="ECO:0000259" key="3">
    <source>
        <dbReference type="Pfam" id="PF08338"/>
    </source>
</evidence>
<dbReference type="PANTHER" id="PTHR11092">
    <property type="entry name" value="SUGAR NUCLEOTIDE EPIMERASE RELATED"/>
    <property type="match status" value="1"/>
</dbReference>
<organism evidence="4 5">
    <name type="scientific">Microbacterium oryzae</name>
    <dbReference type="NCBI Taxonomy" id="743009"/>
    <lineage>
        <taxon>Bacteria</taxon>
        <taxon>Bacillati</taxon>
        <taxon>Actinomycetota</taxon>
        <taxon>Actinomycetes</taxon>
        <taxon>Micrococcales</taxon>
        <taxon>Microbacteriaceae</taxon>
        <taxon>Microbacterium</taxon>
    </lineage>
</organism>
<protein>
    <submittedName>
        <fullName evidence="4">TIGR01777 family protein</fullName>
    </submittedName>
</protein>
<sequence>MPASSLSRVVVAGSSGLLGSALVDDLRASGVEVTRLVRRAPSAADEARWLDVPSLDPAVLAGADAVVNLCGASVGRFPWTPAYRRQLQGSRLSPTRVLARAIAQLPEQPLFVSASAAGFYGSVQGRARTESDPAGTGFLAGLCAEWEETARAAGPRVALLRTAPVVHPDAVLRPLIPLTKAGVSGPVGSGRQTWAWISYADAVRAIRHVLEQRMTGPVNLAAPVATTYNDFGRALAARLHRPFAVPAPAFAVRTVLGRDFADDMLLIDADVVPAALEASGFAFTQPELDVAIAAVVPG</sequence>
<reference evidence="4 5" key="1">
    <citation type="submission" date="2018-09" db="EMBL/GenBank/DDBJ databases">
        <title>Whole genome sequencing of Microbacterium oryzae strain MB-10T.</title>
        <authorList>
            <person name="Das S.K."/>
        </authorList>
    </citation>
    <scope>NUCLEOTIDE SEQUENCE [LARGE SCALE GENOMIC DNA]</scope>
    <source>
        <strain evidence="4 5">MB-10</strain>
    </source>
</reference>
<dbReference type="NCBIfam" id="TIGR01777">
    <property type="entry name" value="yfcH"/>
    <property type="match status" value="1"/>
</dbReference>
<evidence type="ECO:0000259" key="2">
    <source>
        <dbReference type="Pfam" id="PF01370"/>
    </source>
</evidence>
<dbReference type="RefSeq" id="WP_156241809.1">
    <property type="nucleotide sequence ID" value="NZ_BAAAZL010000001.1"/>
</dbReference>
<dbReference type="InterPro" id="IPR036291">
    <property type="entry name" value="NAD(P)-bd_dom_sf"/>
</dbReference>
<evidence type="ECO:0000313" key="4">
    <source>
        <dbReference type="EMBL" id="QGU27319.1"/>
    </source>
</evidence>
<feature type="domain" description="DUF1731" evidence="3">
    <location>
        <begin position="247"/>
        <end position="294"/>
    </location>
</feature>
<comment type="similarity">
    <text evidence="1">Belongs to the NAD(P)-dependent epimerase/dehydratase family. SDR39U1 subfamily.</text>
</comment>
<gene>
    <name evidence="4" type="ORF">D7D94_06295</name>
</gene>
<dbReference type="EMBL" id="CP032550">
    <property type="protein sequence ID" value="QGU27319.1"/>
    <property type="molecule type" value="Genomic_DNA"/>
</dbReference>
<dbReference type="Pfam" id="PF08338">
    <property type="entry name" value="DUF1731"/>
    <property type="match status" value="1"/>
</dbReference>
<feature type="domain" description="NAD-dependent epimerase/dehydratase" evidence="2">
    <location>
        <begin position="9"/>
        <end position="216"/>
    </location>
</feature>
<name>A0A6I6E098_9MICO</name>
<accession>A0A6I6E098</accession>
<dbReference type="AlphaFoldDB" id="A0A6I6E098"/>
<dbReference type="Pfam" id="PF01370">
    <property type="entry name" value="Epimerase"/>
    <property type="match status" value="1"/>
</dbReference>
<dbReference type="InterPro" id="IPR013549">
    <property type="entry name" value="DUF1731"/>
</dbReference>
<keyword evidence="5" id="KW-1185">Reference proteome</keyword>